<dbReference type="SUPFAM" id="SSF53187">
    <property type="entry name" value="Zn-dependent exopeptidases"/>
    <property type="match status" value="1"/>
</dbReference>
<keyword evidence="5 9" id="KW-0479">Metal-binding</keyword>
<evidence type="ECO:0000256" key="10">
    <source>
        <dbReference type="RuleBase" id="RU004387"/>
    </source>
</evidence>
<evidence type="ECO:0000256" key="2">
    <source>
        <dbReference type="ARBA" id="ARBA00008290"/>
    </source>
</evidence>
<dbReference type="FunFam" id="2.30.250.10:FF:000003">
    <property type="entry name" value="Probable M18 family aminopeptidase 2"/>
    <property type="match status" value="1"/>
</dbReference>
<dbReference type="InterPro" id="IPR023358">
    <property type="entry name" value="Peptidase_M18_dom2"/>
</dbReference>
<reference evidence="11 12" key="1">
    <citation type="journal article" date="2008" name="Int. J. Syst. Evol. Microbiol.">
        <title>Amphritea japonica sp. nov. and Amphritea balenae sp. nov., isolated from the sediment adjacent to sperm whale carcasses off Kagoshima, Japan.</title>
        <authorList>
            <person name="Miyazaki M."/>
            <person name="Nogi Y."/>
            <person name="Fujiwara Y."/>
            <person name="Kawato M."/>
            <person name="Nagahama T."/>
            <person name="Kubokawa K."/>
            <person name="Horikoshi K."/>
        </authorList>
    </citation>
    <scope>NUCLEOTIDE SEQUENCE [LARGE SCALE GENOMIC DNA]</scope>
    <source>
        <strain evidence="11 12">ATCC BAA-1530</strain>
    </source>
</reference>
<dbReference type="AlphaFoldDB" id="A0A7R6PCP1"/>
<dbReference type="PANTHER" id="PTHR28570:SF3">
    <property type="entry name" value="ASPARTYL AMINOPEPTIDASE"/>
    <property type="match status" value="1"/>
</dbReference>
<dbReference type="GO" id="GO:0006508">
    <property type="term" value="P:proteolysis"/>
    <property type="evidence" value="ECO:0007669"/>
    <property type="project" value="UniProtKB-KW"/>
</dbReference>
<dbReference type="GO" id="GO:0005737">
    <property type="term" value="C:cytoplasm"/>
    <property type="evidence" value="ECO:0007669"/>
    <property type="project" value="UniProtKB-ARBA"/>
</dbReference>
<dbReference type="InterPro" id="IPR001948">
    <property type="entry name" value="Peptidase_M18"/>
</dbReference>
<dbReference type="GO" id="GO:0008270">
    <property type="term" value="F:zinc ion binding"/>
    <property type="evidence" value="ECO:0007669"/>
    <property type="project" value="InterPro"/>
</dbReference>
<dbReference type="PRINTS" id="PR00932">
    <property type="entry name" value="AMINO1PTASE"/>
</dbReference>
<comment type="similarity">
    <text evidence="2 9">Belongs to the peptidase M18 family.</text>
</comment>
<evidence type="ECO:0000256" key="1">
    <source>
        <dbReference type="ARBA" id="ARBA00001947"/>
    </source>
</evidence>
<keyword evidence="8 9" id="KW-0482">Metalloprotease</keyword>
<evidence type="ECO:0000256" key="9">
    <source>
        <dbReference type="RuleBase" id="RU004386"/>
    </source>
</evidence>
<gene>
    <name evidence="11" type="ORF">AMJAP_1080</name>
</gene>
<dbReference type="Pfam" id="PF02127">
    <property type="entry name" value="Peptidase_M18"/>
    <property type="match status" value="1"/>
</dbReference>
<name>A0A7R6PCP1_9GAMM</name>
<organism evidence="11 12">
    <name type="scientific">Amphritea japonica ATCC BAA-1530</name>
    <dbReference type="NCBI Taxonomy" id="1278309"/>
    <lineage>
        <taxon>Bacteria</taxon>
        <taxon>Pseudomonadati</taxon>
        <taxon>Pseudomonadota</taxon>
        <taxon>Gammaproteobacteria</taxon>
        <taxon>Oceanospirillales</taxon>
        <taxon>Oceanospirillaceae</taxon>
        <taxon>Amphritea</taxon>
    </lineage>
</organism>
<evidence type="ECO:0000256" key="3">
    <source>
        <dbReference type="ARBA" id="ARBA00022438"/>
    </source>
</evidence>
<dbReference type="EMBL" id="AP014545">
    <property type="protein sequence ID" value="BBB25676.1"/>
    <property type="molecule type" value="Genomic_DNA"/>
</dbReference>
<keyword evidence="12" id="KW-1185">Reference proteome</keyword>
<evidence type="ECO:0000256" key="4">
    <source>
        <dbReference type="ARBA" id="ARBA00022670"/>
    </source>
</evidence>
<evidence type="ECO:0000313" key="11">
    <source>
        <dbReference type="EMBL" id="BBB25676.1"/>
    </source>
</evidence>
<dbReference type="PANTHER" id="PTHR28570">
    <property type="entry name" value="ASPARTYL AMINOPEPTIDASE"/>
    <property type="match status" value="1"/>
</dbReference>
<keyword evidence="4 9" id="KW-0645">Protease</keyword>
<evidence type="ECO:0000256" key="8">
    <source>
        <dbReference type="ARBA" id="ARBA00023049"/>
    </source>
</evidence>
<dbReference type="GO" id="GO:0008237">
    <property type="term" value="F:metallopeptidase activity"/>
    <property type="evidence" value="ECO:0007669"/>
    <property type="project" value="UniProtKB-KW"/>
</dbReference>
<dbReference type="Gene3D" id="3.40.630.10">
    <property type="entry name" value="Zn peptidases"/>
    <property type="match status" value="1"/>
</dbReference>
<keyword evidence="7 9" id="KW-0862">Zinc</keyword>
<dbReference type="Proteomes" id="UP000595663">
    <property type="component" value="Chromosome"/>
</dbReference>
<protein>
    <recommendedName>
        <fullName evidence="10">M18 family aminopeptidase</fullName>
        <ecNumber evidence="10">3.4.11.-</ecNumber>
    </recommendedName>
</protein>
<dbReference type="Gene3D" id="2.30.250.10">
    <property type="entry name" value="Aminopeptidase i, Domain 2"/>
    <property type="match status" value="1"/>
</dbReference>
<sequence>MMQKDPFNQQLFEFLADAPTPFHAVYEMRGWLQQAGYIELEEQNAWSVHPGGRYFIVRNESSIIAWNMPANSDLIDSGMRMVGAHTDSPCLKVKPNPETVRQGCLRLGVEVYGGALLNPWFDRDLSLAGRVSYVGTEGNVKSELVDFSRPIAIIPSLAIHLDREANKDRTVNPQNDLPPILAQLHGDGKAELRQLLKKELAAIDIDDVDEVLDYELFFYDVQKPSYIGLDNEFFASARLDNLLSCFIGLQALLDSDTDQGALLVCNDHEEVGSMSAAGAQGPMLKQLLERLLPDSESRNRMIANSMMVSVDNAHAVHPNFTDKHDGNHGPRMNSGAVIKINANQRYASNSETSALFRHIAQQEGVTLQSFVVRSDMACGSTIGPITAAEIGVKTIDIGVPQLAMHSIRELAGSDDPVNLAKVLSRFYQQASV</sequence>
<evidence type="ECO:0000313" key="12">
    <source>
        <dbReference type="Proteomes" id="UP000595663"/>
    </source>
</evidence>
<dbReference type="NCBIfam" id="NF002759">
    <property type="entry name" value="PRK02813.1"/>
    <property type="match status" value="1"/>
</dbReference>
<dbReference type="CDD" id="cd05658">
    <property type="entry name" value="M18_DAP"/>
    <property type="match status" value="1"/>
</dbReference>
<evidence type="ECO:0000256" key="6">
    <source>
        <dbReference type="ARBA" id="ARBA00022801"/>
    </source>
</evidence>
<dbReference type="GO" id="GO:0004177">
    <property type="term" value="F:aminopeptidase activity"/>
    <property type="evidence" value="ECO:0007669"/>
    <property type="project" value="UniProtKB-KW"/>
</dbReference>
<keyword evidence="3 9" id="KW-0031">Aminopeptidase</keyword>
<proteinExistence type="inferred from homology"/>
<dbReference type="SUPFAM" id="SSF101821">
    <property type="entry name" value="Aminopeptidase/glucanase lid domain"/>
    <property type="match status" value="1"/>
</dbReference>
<keyword evidence="6 9" id="KW-0378">Hydrolase</keyword>
<evidence type="ECO:0000256" key="7">
    <source>
        <dbReference type="ARBA" id="ARBA00022833"/>
    </source>
</evidence>
<accession>A0A7R6PCP1</accession>
<dbReference type="KEGG" id="ajp:AMJAP_1080"/>
<dbReference type="EC" id="3.4.11.-" evidence="10"/>
<comment type="cofactor">
    <cofactor evidence="1 10">
        <name>Zn(2+)</name>
        <dbReference type="ChEBI" id="CHEBI:29105"/>
    </cofactor>
</comment>
<evidence type="ECO:0000256" key="5">
    <source>
        <dbReference type="ARBA" id="ARBA00022723"/>
    </source>
</evidence>